<dbReference type="AlphaFoldDB" id="A0A2H0R2M1"/>
<name>A0A2H0R2M1_9BACT</name>
<proteinExistence type="predicted"/>
<evidence type="ECO:0000256" key="2">
    <source>
        <dbReference type="SAM" id="Phobius"/>
    </source>
</evidence>
<reference evidence="3 4" key="1">
    <citation type="submission" date="2017-09" db="EMBL/GenBank/DDBJ databases">
        <title>Depth-based differentiation of microbial function through sediment-hosted aquifers and enrichment of novel symbionts in the deep terrestrial subsurface.</title>
        <authorList>
            <person name="Probst A.J."/>
            <person name="Ladd B."/>
            <person name="Jarett J.K."/>
            <person name="Geller-Mcgrath D.E."/>
            <person name="Sieber C.M."/>
            <person name="Emerson J.B."/>
            <person name="Anantharaman K."/>
            <person name="Thomas B.C."/>
            <person name="Malmstrom R."/>
            <person name="Stieglmeier M."/>
            <person name="Klingl A."/>
            <person name="Woyke T."/>
            <person name="Ryan C.M."/>
            <person name="Banfield J.F."/>
        </authorList>
    </citation>
    <scope>NUCLEOTIDE SEQUENCE [LARGE SCALE GENOMIC DNA]</scope>
    <source>
        <strain evidence="3">CG10_big_fil_rev_8_21_14_0_10_34_34</strain>
    </source>
</reference>
<protein>
    <submittedName>
        <fullName evidence="3">Uncharacterized protein</fullName>
    </submittedName>
</protein>
<keyword evidence="2" id="KW-0812">Transmembrane</keyword>
<keyword evidence="2" id="KW-1133">Transmembrane helix</keyword>
<dbReference type="EMBL" id="PCXM01000030">
    <property type="protein sequence ID" value="PIR40085.1"/>
    <property type="molecule type" value="Genomic_DNA"/>
</dbReference>
<dbReference type="Proteomes" id="UP000230828">
    <property type="component" value="Unassembled WGS sequence"/>
</dbReference>
<comment type="caution">
    <text evidence="3">The sequence shown here is derived from an EMBL/GenBank/DDBJ whole genome shotgun (WGS) entry which is preliminary data.</text>
</comment>
<keyword evidence="2" id="KW-0472">Membrane</keyword>
<evidence type="ECO:0000313" key="4">
    <source>
        <dbReference type="Proteomes" id="UP000230828"/>
    </source>
</evidence>
<keyword evidence="1" id="KW-0175">Coiled coil</keyword>
<feature type="coiled-coil region" evidence="1">
    <location>
        <begin position="50"/>
        <end position="77"/>
    </location>
</feature>
<accession>A0A2H0R2M1</accession>
<organism evidence="3 4">
    <name type="scientific">Candidatus Zambryskibacteria bacterium CG10_big_fil_rev_8_21_14_0_10_34_34</name>
    <dbReference type="NCBI Taxonomy" id="1975114"/>
    <lineage>
        <taxon>Bacteria</taxon>
        <taxon>Candidatus Zambryskiibacteriota</taxon>
    </lineage>
</organism>
<evidence type="ECO:0000313" key="3">
    <source>
        <dbReference type="EMBL" id="PIR40085.1"/>
    </source>
</evidence>
<feature type="transmembrane region" description="Helical" evidence="2">
    <location>
        <begin position="27"/>
        <end position="49"/>
    </location>
</feature>
<gene>
    <name evidence="3" type="ORF">COV33_01620</name>
</gene>
<sequence length="232" mass="25458">MASNFQSSFIPKGSATEEVFKNKKTGIAGVLAVSLFVVSIVGAGGTYFYKGMIKNDIQNLQSQLMEAEKNIDKKTINEMDQFSKKLNLVKSIVFKHQVVSNFLDELAASTVSSVHFVDLSYGNIEDGNLSVVLKGESSSYAAIALQEDIFLKNENFNSVSFSNLSLAEKGFISFDLNILVDPQLSIYSVPVSDIETAEDFGLENTEIDTGIVDIENEIDNIDAEINNILENE</sequence>
<evidence type="ECO:0000256" key="1">
    <source>
        <dbReference type="SAM" id="Coils"/>
    </source>
</evidence>